<dbReference type="InterPro" id="IPR002078">
    <property type="entry name" value="Sigma_54_int"/>
</dbReference>
<dbReference type="AlphaFoldDB" id="G5RUY4"/>
<dbReference type="InterPro" id="IPR025662">
    <property type="entry name" value="Sigma_54_int_dom_ATP-bd_1"/>
</dbReference>
<dbReference type="PANTHER" id="PTHR32071:SF3">
    <property type="entry name" value="HTH-TYPE TRANSCRIPTIONAL REGULATORY PROTEIN TYRR"/>
    <property type="match status" value="1"/>
</dbReference>
<dbReference type="PROSITE" id="PS50045">
    <property type="entry name" value="SIGMA54_INTERACT_4"/>
    <property type="match status" value="1"/>
</dbReference>
<dbReference type="Gene3D" id="3.40.50.300">
    <property type="entry name" value="P-loop containing nucleotide triphosphate hydrolases"/>
    <property type="match status" value="1"/>
</dbReference>
<reference evidence="4 5" key="1">
    <citation type="journal article" date="2011" name="BMC Genomics">
        <title>Genome sequencing reveals diversification of virulence factor content and possible host adaptation in distinct subpopulations of Salmonella enterica.</title>
        <authorList>
            <person name="den Bakker H.C."/>
            <person name="Moreno Switt A.I."/>
            <person name="Govoni G."/>
            <person name="Cummings C.A."/>
            <person name="Ranieri M.L."/>
            <person name="Degoricija L."/>
            <person name="Hoelzer K."/>
            <person name="Rodriguez-Rivera L.D."/>
            <person name="Brown S."/>
            <person name="Bolchacova E."/>
            <person name="Furtado M.R."/>
            <person name="Wiedmann M."/>
        </authorList>
    </citation>
    <scope>NUCLEOTIDE SEQUENCE [LARGE SCALE GENOMIC DNA]</scope>
    <source>
        <strain evidence="4 5">R8-2977</strain>
    </source>
</reference>
<feature type="non-terminal residue" evidence="4">
    <location>
        <position position="1"/>
    </location>
</feature>
<evidence type="ECO:0000256" key="1">
    <source>
        <dbReference type="ARBA" id="ARBA00022741"/>
    </source>
</evidence>
<organism evidence="4 5">
    <name type="scientific">Salmonella enterica subsp. enterica serovar Urbana str. R8-2977</name>
    <dbReference type="NCBI Taxonomy" id="913084"/>
    <lineage>
        <taxon>Bacteria</taxon>
        <taxon>Pseudomonadati</taxon>
        <taxon>Pseudomonadota</taxon>
        <taxon>Gammaproteobacteria</taxon>
        <taxon>Enterobacterales</taxon>
        <taxon>Enterobacteriaceae</taxon>
        <taxon>Salmonella</taxon>
    </lineage>
</organism>
<protein>
    <submittedName>
        <fullName evidence="4">Transcriptional repressor protein TyrR</fullName>
    </submittedName>
</protein>
<evidence type="ECO:0000313" key="5">
    <source>
        <dbReference type="Proteomes" id="UP000004776"/>
    </source>
</evidence>
<dbReference type="CDD" id="cd00009">
    <property type="entry name" value="AAA"/>
    <property type="match status" value="1"/>
</dbReference>
<dbReference type="SUPFAM" id="SSF52540">
    <property type="entry name" value="P-loop containing nucleoside triphosphate hydrolases"/>
    <property type="match status" value="1"/>
</dbReference>
<gene>
    <name evidence="4" type="ORF">LTSEURB_2215</name>
</gene>
<dbReference type="EMBL" id="AFCW01000873">
    <property type="protein sequence ID" value="EHD03990.1"/>
    <property type="molecule type" value="Genomic_DNA"/>
</dbReference>
<evidence type="ECO:0000256" key="2">
    <source>
        <dbReference type="ARBA" id="ARBA00022840"/>
    </source>
</evidence>
<dbReference type="InterPro" id="IPR027417">
    <property type="entry name" value="P-loop_NTPase"/>
</dbReference>
<accession>G5RUY4</accession>
<keyword evidence="1" id="KW-0547">Nucleotide-binding</keyword>
<dbReference type="Proteomes" id="UP000004776">
    <property type="component" value="Unassembled WGS sequence"/>
</dbReference>
<keyword evidence="2" id="KW-0067">ATP-binding</keyword>
<dbReference type="PANTHER" id="PTHR32071">
    <property type="entry name" value="TRANSCRIPTIONAL REGULATORY PROTEIN"/>
    <property type="match status" value="1"/>
</dbReference>
<dbReference type="PROSITE" id="PS00675">
    <property type="entry name" value="SIGMA54_INTERACT_1"/>
    <property type="match status" value="1"/>
</dbReference>
<proteinExistence type="predicted"/>
<dbReference type="Pfam" id="PF00158">
    <property type="entry name" value="Sigma54_activat"/>
    <property type="match status" value="1"/>
</dbReference>
<feature type="domain" description="Sigma-54 factor interaction" evidence="3">
    <location>
        <begin position="1"/>
        <end position="61"/>
    </location>
</feature>
<dbReference type="GO" id="GO:0006355">
    <property type="term" value="P:regulation of DNA-templated transcription"/>
    <property type="evidence" value="ECO:0007669"/>
    <property type="project" value="InterPro"/>
</dbReference>
<name>G5RUY4_SALET</name>
<sequence>PLLITGDTGTGKDLFAYACHQASPRSAKPYLALNCASIPEDAVESELFGHAPEGKKGFWLF</sequence>
<dbReference type="GO" id="GO:0005524">
    <property type="term" value="F:ATP binding"/>
    <property type="evidence" value="ECO:0007669"/>
    <property type="project" value="UniProtKB-KW"/>
</dbReference>
<evidence type="ECO:0000313" key="4">
    <source>
        <dbReference type="EMBL" id="EHD03990.1"/>
    </source>
</evidence>
<evidence type="ECO:0000259" key="3">
    <source>
        <dbReference type="PROSITE" id="PS50045"/>
    </source>
</evidence>
<comment type="caution">
    <text evidence="4">The sequence shown here is derived from an EMBL/GenBank/DDBJ whole genome shotgun (WGS) entry which is preliminary data.</text>
</comment>